<keyword evidence="2" id="KW-0812">Transmembrane</keyword>
<evidence type="ECO:0000259" key="3">
    <source>
        <dbReference type="Pfam" id="PF04892"/>
    </source>
</evidence>
<accession>A0A0S7BSM9</accession>
<keyword evidence="5" id="KW-1185">Reference proteome</keyword>
<dbReference type="Pfam" id="PF04892">
    <property type="entry name" value="VanZ"/>
    <property type="match status" value="1"/>
</dbReference>
<dbReference type="AlphaFoldDB" id="A0A0S7BSM9"/>
<feature type="transmembrane region" description="Helical" evidence="2">
    <location>
        <begin position="74"/>
        <end position="94"/>
    </location>
</feature>
<feature type="region of interest" description="Disordered" evidence="1">
    <location>
        <begin position="173"/>
        <end position="204"/>
    </location>
</feature>
<dbReference type="InterPro" id="IPR006976">
    <property type="entry name" value="VanZ-like"/>
</dbReference>
<name>A0A0S7BSM9_9CHLR</name>
<dbReference type="NCBIfam" id="NF037970">
    <property type="entry name" value="vanZ_1"/>
    <property type="match status" value="1"/>
</dbReference>
<feature type="transmembrane region" description="Helical" evidence="2">
    <location>
        <begin position="134"/>
        <end position="152"/>
    </location>
</feature>
<proteinExistence type="predicted"/>
<dbReference type="STRING" id="1678840.ATC1_131507"/>
<dbReference type="RefSeq" id="WP_062282890.1">
    <property type="nucleotide sequence ID" value="NZ_DF968181.1"/>
</dbReference>
<feature type="transmembrane region" description="Helical" evidence="2">
    <location>
        <begin position="7"/>
        <end position="24"/>
    </location>
</feature>
<sequence>MKPPKKLSILLWCLVVFWMGFIFYQSSKSANISLSRSGQLISWVAETIYHPYNQMDEPEKQEFVEKWQIPIRKLAHFIEYLIFGFLVSLAVGLLPGKPKVMFVLVFIFWVLYAATDEVHQAYVPGRNPSIVDVFIDSAGALAGILVANKIFLPIKNRRARQAEIDRYNRFRKNRKNAAVNPANQDHKSEYPPGESSGRGKNIQE</sequence>
<organism evidence="4">
    <name type="scientific">Flexilinea flocculi</name>
    <dbReference type="NCBI Taxonomy" id="1678840"/>
    <lineage>
        <taxon>Bacteria</taxon>
        <taxon>Bacillati</taxon>
        <taxon>Chloroflexota</taxon>
        <taxon>Anaerolineae</taxon>
        <taxon>Anaerolineales</taxon>
        <taxon>Anaerolineaceae</taxon>
        <taxon>Flexilinea</taxon>
    </lineage>
</organism>
<reference evidence="4" key="1">
    <citation type="journal article" date="2015" name="Genome Announc.">
        <title>Draft Genome Sequence of Anaerolineae Strain TC1, a Novel Isolate from a Methanogenic Wastewater Treatment System.</title>
        <authorList>
            <person name="Matsuura N."/>
            <person name="Tourlousse D.M."/>
            <person name="Sun L."/>
            <person name="Toyonaga M."/>
            <person name="Kuroda K."/>
            <person name="Ohashi A."/>
            <person name="Cruz R."/>
            <person name="Yamaguchi T."/>
            <person name="Sekiguchi Y."/>
        </authorList>
    </citation>
    <scope>NUCLEOTIDE SEQUENCE [LARGE SCALE GENOMIC DNA]</scope>
    <source>
        <strain evidence="4">TC1</strain>
    </source>
</reference>
<gene>
    <name evidence="4" type="ORF">ATC1_131507</name>
</gene>
<dbReference type="OrthoDB" id="166705at2"/>
<protein>
    <submittedName>
        <fullName evidence="4">VanZ like family protein</fullName>
    </submittedName>
</protein>
<evidence type="ECO:0000313" key="5">
    <source>
        <dbReference type="Proteomes" id="UP000053370"/>
    </source>
</evidence>
<dbReference type="EMBL" id="DF968181">
    <property type="protein sequence ID" value="GAP41515.1"/>
    <property type="molecule type" value="Genomic_DNA"/>
</dbReference>
<dbReference type="Proteomes" id="UP000053370">
    <property type="component" value="Unassembled WGS sequence"/>
</dbReference>
<evidence type="ECO:0000256" key="2">
    <source>
        <dbReference type="SAM" id="Phobius"/>
    </source>
</evidence>
<keyword evidence="2" id="KW-0472">Membrane</keyword>
<keyword evidence="2" id="KW-1133">Transmembrane helix</keyword>
<feature type="domain" description="VanZ-like" evidence="3">
    <location>
        <begin position="12"/>
        <end position="148"/>
    </location>
</feature>
<evidence type="ECO:0000256" key="1">
    <source>
        <dbReference type="SAM" id="MobiDB-lite"/>
    </source>
</evidence>
<evidence type="ECO:0000313" key="4">
    <source>
        <dbReference type="EMBL" id="GAP41515.1"/>
    </source>
</evidence>
<feature type="transmembrane region" description="Helical" evidence="2">
    <location>
        <begin position="101"/>
        <end position="122"/>
    </location>
</feature>